<comment type="cofactor">
    <cofactor evidence="1 8">
        <name>heme</name>
        <dbReference type="ChEBI" id="CHEBI:30413"/>
    </cofactor>
</comment>
<keyword evidence="10" id="KW-1133">Transmembrane helix</keyword>
<dbReference type="PANTHER" id="PTHR24287">
    <property type="entry name" value="P450, PUTATIVE (EUROFUNG)-RELATED"/>
    <property type="match status" value="1"/>
</dbReference>
<dbReference type="GO" id="GO:0005506">
    <property type="term" value="F:iron ion binding"/>
    <property type="evidence" value="ECO:0007669"/>
    <property type="project" value="InterPro"/>
</dbReference>
<dbReference type="PRINTS" id="PR00464">
    <property type="entry name" value="EP450II"/>
</dbReference>
<keyword evidence="6 8" id="KW-0408">Iron</keyword>
<evidence type="ECO:0000256" key="5">
    <source>
        <dbReference type="ARBA" id="ARBA00023002"/>
    </source>
</evidence>
<keyword evidence="4 8" id="KW-0479">Metal-binding</keyword>
<evidence type="ECO:0000256" key="1">
    <source>
        <dbReference type="ARBA" id="ARBA00001971"/>
    </source>
</evidence>
<dbReference type="PRINTS" id="PR00385">
    <property type="entry name" value="P450"/>
</dbReference>
<keyword evidence="3 8" id="KW-0349">Heme</keyword>
<dbReference type="AlphaFoldDB" id="G3BA51"/>
<sequence>MALNSYQPNSLQIINMSFKEHFSEHSSKWYVAIPAVLVLYLVLSSIQARIFAYKRGCKAPAYAKGGRFGLVLLKNAIKAKNEGTLDRFSEVSLGATMTSKISLGGVVPVILTRDPENIKALLGTQFNDFALGTRHAHFKPLLGDGIFTLDGQGWKDSRSMLRPQFSREQVAHVRSLEPHIQLLRKHIQKFGGKEFDIQEYFFKFTIDTATEFLFGESVDTLKDASIGEVPDIEFAAKHQFADSFNVSQVYLSTRAYSQIFYFLINNKEFRESNSRVHDFTNYFVDKVLESDPEKLSEMSKGGYTFLYELAKQTRDRTVLRDQALNILLAGRDTTAGLLSFTFYELSRNPVVWETLRTAVLQEFGSGTEEDISNISFETLKKCEYLKWVLNEALRLYPSVPNNFRVATKNTTLPKGGGKDESAPIYVGKGTTVAYSIIATHQMEAYYGRDAKVFKPERWATQNKLGWAYLPFNGGPRICLGQQFALTEASYVVVRLCQMFSQISTTDTVYPPKKNIQLTMCLQDGAHISLS</sequence>
<dbReference type="InterPro" id="IPR017972">
    <property type="entry name" value="Cyt_P450_CS"/>
</dbReference>
<dbReference type="KEGG" id="cten:18247887"/>
<evidence type="ECO:0000256" key="6">
    <source>
        <dbReference type="ARBA" id="ARBA00023004"/>
    </source>
</evidence>
<dbReference type="Gene3D" id="1.10.630.10">
    <property type="entry name" value="Cytochrome P450"/>
    <property type="match status" value="1"/>
</dbReference>
<evidence type="ECO:0008006" key="13">
    <source>
        <dbReference type="Google" id="ProtNLM"/>
    </source>
</evidence>
<dbReference type="SUPFAM" id="SSF48264">
    <property type="entry name" value="Cytochrome P450"/>
    <property type="match status" value="1"/>
</dbReference>
<keyword evidence="10" id="KW-0812">Transmembrane</keyword>
<evidence type="ECO:0000256" key="10">
    <source>
        <dbReference type="SAM" id="Phobius"/>
    </source>
</evidence>
<accession>G3BA51</accession>
<evidence type="ECO:0000256" key="4">
    <source>
        <dbReference type="ARBA" id="ARBA00022723"/>
    </source>
</evidence>
<name>G3BA51_CANTC</name>
<dbReference type="GO" id="GO:0016712">
    <property type="term" value="F:oxidoreductase activity, acting on paired donors, with incorporation or reduction of molecular oxygen, reduced flavin or flavoprotein as one donor, and incorporation of one atom of oxygen"/>
    <property type="evidence" value="ECO:0007669"/>
    <property type="project" value="InterPro"/>
</dbReference>
<evidence type="ECO:0000256" key="3">
    <source>
        <dbReference type="ARBA" id="ARBA00022617"/>
    </source>
</evidence>
<keyword evidence="7 9" id="KW-0503">Monooxygenase</keyword>
<evidence type="ECO:0000256" key="7">
    <source>
        <dbReference type="ARBA" id="ARBA00023033"/>
    </source>
</evidence>
<reference evidence="11 12" key="1">
    <citation type="journal article" date="2011" name="Proc. Natl. Acad. Sci. U.S.A.">
        <title>Comparative genomics of xylose-fermenting fungi for enhanced biofuel production.</title>
        <authorList>
            <person name="Wohlbach D.J."/>
            <person name="Kuo A."/>
            <person name="Sato T.K."/>
            <person name="Potts K.M."/>
            <person name="Salamov A.A."/>
            <person name="LaButti K.M."/>
            <person name="Sun H."/>
            <person name="Clum A."/>
            <person name="Pangilinan J.L."/>
            <person name="Lindquist E.A."/>
            <person name="Lucas S."/>
            <person name="Lapidus A."/>
            <person name="Jin M."/>
            <person name="Gunawan C."/>
            <person name="Balan V."/>
            <person name="Dale B.E."/>
            <person name="Jeffries T.W."/>
            <person name="Zinkel R."/>
            <person name="Barry K.W."/>
            <person name="Grigoriev I.V."/>
            <person name="Gasch A.P."/>
        </authorList>
    </citation>
    <scope>NUCLEOTIDE SEQUENCE [LARGE SCALE GENOMIC DNA]</scope>
    <source>
        <strain evidence="12">ATCC 10573 / BCRC 21748 / CBS 615 / JCM 9827 / NBRC 10315 / NRRL Y-1498 / VKM Y-70</strain>
    </source>
</reference>
<dbReference type="STRING" id="590646.G3BA51"/>
<organism evidence="12">
    <name type="scientific">Candida tenuis (strain ATCC 10573 / BCRC 21748 / CBS 615 / JCM 9827 / NBRC 10315 / NRRL Y-1498 / VKM Y-70)</name>
    <name type="common">Yeast</name>
    <name type="synonym">Yamadazyma tenuis</name>
    <dbReference type="NCBI Taxonomy" id="590646"/>
    <lineage>
        <taxon>Eukaryota</taxon>
        <taxon>Fungi</taxon>
        <taxon>Dikarya</taxon>
        <taxon>Ascomycota</taxon>
        <taxon>Saccharomycotina</taxon>
        <taxon>Pichiomycetes</taxon>
        <taxon>Debaryomycetaceae</taxon>
        <taxon>Yamadazyma</taxon>
    </lineage>
</organism>
<dbReference type="PRINTS" id="PR01239">
    <property type="entry name" value="EP450IICYP52"/>
</dbReference>
<proteinExistence type="inferred from homology"/>
<dbReference type="EMBL" id="GL996527">
    <property type="protein sequence ID" value="EGV62011.1"/>
    <property type="molecule type" value="Genomic_DNA"/>
</dbReference>
<feature type="binding site" description="axial binding residue" evidence="8">
    <location>
        <position position="478"/>
    </location>
    <ligand>
        <name>heme</name>
        <dbReference type="ChEBI" id="CHEBI:30413"/>
    </ligand>
    <ligandPart>
        <name>Fe</name>
        <dbReference type="ChEBI" id="CHEBI:18248"/>
    </ligandPart>
</feature>
<dbReference type="HOGENOM" id="CLU_001570_27_0_1"/>
<dbReference type="CDD" id="cd11063">
    <property type="entry name" value="CYP52"/>
    <property type="match status" value="1"/>
</dbReference>
<dbReference type="eggNOG" id="KOG0157">
    <property type="taxonomic scope" value="Eukaryota"/>
</dbReference>
<dbReference type="GeneID" id="18247887"/>
<gene>
    <name evidence="11" type="ORF">CANTEDRAFT_115474</name>
</gene>
<dbReference type="GO" id="GO:0020037">
    <property type="term" value="F:heme binding"/>
    <property type="evidence" value="ECO:0007669"/>
    <property type="project" value="InterPro"/>
</dbReference>
<evidence type="ECO:0000313" key="11">
    <source>
        <dbReference type="EMBL" id="EGV62011.1"/>
    </source>
</evidence>
<dbReference type="InterPro" id="IPR047146">
    <property type="entry name" value="Cyt_P450_E_CYP52_fungi"/>
</dbReference>
<dbReference type="InterPro" id="IPR036396">
    <property type="entry name" value="Cyt_P450_sf"/>
</dbReference>
<dbReference type="PROSITE" id="PS00086">
    <property type="entry name" value="CYTOCHROME_P450"/>
    <property type="match status" value="1"/>
</dbReference>
<dbReference type="Proteomes" id="UP000000707">
    <property type="component" value="Unassembled WGS sequence"/>
</dbReference>
<dbReference type="Pfam" id="PF00067">
    <property type="entry name" value="p450"/>
    <property type="match status" value="1"/>
</dbReference>
<keyword evidence="5 9" id="KW-0560">Oxidoreductase</keyword>
<evidence type="ECO:0000256" key="8">
    <source>
        <dbReference type="PIRSR" id="PIRSR602402-1"/>
    </source>
</evidence>
<dbReference type="InterPro" id="IPR002974">
    <property type="entry name" value="Cyt_P450_E_CYP52_ascomycetes"/>
</dbReference>
<dbReference type="OrthoDB" id="1470350at2759"/>
<dbReference type="InterPro" id="IPR002402">
    <property type="entry name" value="Cyt_P450_E_grp-II"/>
</dbReference>
<feature type="transmembrane region" description="Helical" evidence="10">
    <location>
        <begin position="29"/>
        <end position="46"/>
    </location>
</feature>
<dbReference type="PANTHER" id="PTHR24287:SF1">
    <property type="entry name" value="P450, PUTATIVE (EUROFUNG)-RELATED"/>
    <property type="match status" value="1"/>
</dbReference>
<evidence type="ECO:0000313" key="12">
    <source>
        <dbReference type="Proteomes" id="UP000000707"/>
    </source>
</evidence>
<evidence type="ECO:0000256" key="2">
    <source>
        <dbReference type="ARBA" id="ARBA00010617"/>
    </source>
</evidence>
<dbReference type="InterPro" id="IPR001128">
    <property type="entry name" value="Cyt_P450"/>
</dbReference>
<keyword evidence="12" id="KW-1185">Reference proteome</keyword>
<evidence type="ECO:0000256" key="9">
    <source>
        <dbReference type="RuleBase" id="RU000461"/>
    </source>
</evidence>
<protein>
    <recommendedName>
        <fullName evidence="13">Cytochrome P450</fullName>
    </recommendedName>
</protein>
<keyword evidence="10" id="KW-0472">Membrane</keyword>
<comment type="similarity">
    <text evidence="2 9">Belongs to the cytochrome P450 family.</text>
</comment>